<dbReference type="CDD" id="cd01029">
    <property type="entry name" value="TOPRIM_primases"/>
    <property type="match status" value="1"/>
</dbReference>
<accession>A0A558DRR3</accession>
<keyword evidence="3" id="KW-1185">Reference proteome</keyword>
<dbReference type="OrthoDB" id="9763644at2"/>
<comment type="caution">
    <text evidence="2">The sequence shown here is derived from an EMBL/GenBank/DDBJ whole genome shotgun (WGS) entry which is preliminary data.</text>
</comment>
<evidence type="ECO:0000313" key="3">
    <source>
        <dbReference type="Proteomes" id="UP000316649"/>
    </source>
</evidence>
<dbReference type="Pfam" id="PF13362">
    <property type="entry name" value="Toprim_3"/>
    <property type="match status" value="1"/>
</dbReference>
<sequence>MKNDALTNFHDAMLSVGLVPPHTIQPGKMHRFPGIGKTKSNRSGWCIFFEDGLGGCFGDWSAGLSETWQAERSTPLSAQEQQQIALMVTAAKAKADREKLSIHQKAAAEVRGRWKRAQPELGDHAYLKCKGILPYGTRKEAYFLLVPVQIDGELTSLQAIAPDGQKRFHPGGRIKGAHFIIGELTNAPKLLITEGFATGATLHQESSLPVVVAFNSGNLKPVAQTLRKRFAGEIVICGDNDLFTPGNPGKAAAIEAAKAIGASWVIPDFTGLNAGPKDTDFNDLARLVKQRNEKGSRS</sequence>
<feature type="domain" description="Toprim" evidence="1">
    <location>
        <begin position="190"/>
        <end position="286"/>
    </location>
</feature>
<evidence type="ECO:0000313" key="2">
    <source>
        <dbReference type="EMBL" id="TVO75892.1"/>
    </source>
</evidence>
<dbReference type="InterPro" id="IPR006171">
    <property type="entry name" value="TOPRIM_dom"/>
</dbReference>
<name>A0A558DRR3_9GAMM</name>
<dbReference type="Proteomes" id="UP000316649">
    <property type="component" value="Unassembled WGS sequence"/>
</dbReference>
<gene>
    <name evidence="2" type="ORF">FHP88_07790</name>
</gene>
<organism evidence="2 3">
    <name type="scientific">Sedimenticola selenatireducens</name>
    <dbReference type="NCBI Taxonomy" id="191960"/>
    <lineage>
        <taxon>Bacteria</taxon>
        <taxon>Pseudomonadati</taxon>
        <taxon>Pseudomonadota</taxon>
        <taxon>Gammaproteobacteria</taxon>
        <taxon>Chromatiales</taxon>
        <taxon>Sedimenticolaceae</taxon>
        <taxon>Sedimenticola</taxon>
    </lineage>
</organism>
<dbReference type="EMBL" id="VMNH01000007">
    <property type="protein sequence ID" value="TVO75892.1"/>
    <property type="molecule type" value="Genomic_DNA"/>
</dbReference>
<dbReference type="InterPro" id="IPR034154">
    <property type="entry name" value="TOPRIM_DnaG/twinkle"/>
</dbReference>
<dbReference type="RefSeq" id="WP_144358472.1">
    <property type="nucleotide sequence ID" value="NZ_VMNH01000007.1"/>
</dbReference>
<proteinExistence type="predicted"/>
<protein>
    <submittedName>
        <fullName evidence="2">Toprim domain-containing protein</fullName>
    </submittedName>
</protein>
<dbReference type="AlphaFoldDB" id="A0A558DRR3"/>
<evidence type="ECO:0000259" key="1">
    <source>
        <dbReference type="Pfam" id="PF13362"/>
    </source>
</evidence>
<reference evidence="2 3" key="1">
    <citation type="submission" date="2019-07" db="EMBL/GenBank/DDBJ databases">
        <title>The pathways for chlorine oxyanion respiration interact through the shared metabolite chlorate.</title>
        <authorList>
            <person name="Barnum T.P."/>
            <person name="Cheng Y."/>
            <person name="Hill K.A."/>
            <person name="Lucas L.N."/>
            <person name="Carlson H.K."/>
            <person name="Coates J.D."/>
        </authorList>
    </citation>
    <scope>NUCLEOTIDE SEQUENCE [LARGE SCALE GENOMIC DNA]</scope>
    <source>
        <strain evidence="2 3">BK-1</strain>
    </source>
</reference>
<dbReference type="Gene3D" id="3.40.1360.10">
    <property type="match status" value="1"/>
</dbReference>